<dbReference type="Pfam" id="PF00702">
    <property type="entry name" value="Hydrolase"/>
    <property type="match status" value="1"/>
</dbReference>
<organism evidence="1 2">
    <name type="scientific">Alistipes ihumii AP11</name>
    <dbReference type="NCBI Taxonomy" id="1211813"/>
    <lineage>
        <taxon>Bacteria</taxon>
        <taxon>Pseudomonadati</taxon>
        <taxon>Bacteroidota</taxon>
        <taxon>Bacteroidia</taxon>
        <taxon>Bacteroidales</taxon>
        <taxon>Rikenellaceae</taxon>
        <taxon>Alistipes</taxon>
    </lineage>
</organism>
<dbReference type="NCBIfam" id="TIGR01509">
    <property type="entry name" value="HAD-SF-IA-v3"/>
    <property type="match status" value="1"/>
</dbReference>
<dbReference type="SFLD" id="SFLDS00003">
    <property type="entry name" value="Haloacid_Dehalogenase"/>
    <property type="match status" value="1"/>
</dbReference>
<accession>A0ABY5UZ74</accession>
<evidence type="ECO:0000313" key="2">
    <source>
        <dbReference type="Proteomes" id="UP001059295"/>
    </source>
</evidence>
<sequence>MKKFRTIVFDLGGVLIDYSLERSIEAFRRIGYGQIETLIDPYRQSGVLLQLEKGEVGPEALYDEISRSVGRPVDPKAIDAALCGFLLDIPDYKLDMLLDLRRRGFRLFMLSNTNTIMMTYMKNGVFRKQGLTIDAYFDRLFLSYEMGLVKPGAEIFRRMIESSGIVPSQTLFIDDSQANVDTGKACGFDTYLAARNEDFRPLFDRIEPLV</sequence>
<dbReference type="Proteomes" id="UP001059295">
    <property type="component" value="Chromosome"/>
</dbReference>
<dbReference type="EMBL" id="CP102294">
    <property type="protein sequence ID" value="UWN57246.1"/>
    <property type="molecule type" value="Genomic_DNA"/>
</dbReference>
<dbReference type="InterPro" id="IPR023214">
    <property type="entry name" value="HAD_sf"/>
</dbReference>
<proteinExistence type="predicted"/>
<name>A0ABY5UZ74_9BACT</name>
<dbReference type="CDD" id="cd02603">
    <property type="entry name" value="HAD_sEH-N_like"/>
    <property type="match status" value="1"/>
</dbReference>
<dbReference type="PRINTS" id="PR00413">
    <property type="entry name" value="HADHALOGNASE"/>
</dbReference>
<dbReference type="RefSeq" id="WP_019245378.1">
    <property type="nucleotide sequence ID" value="NZ_CAPH01000007.1"/>
</dbReference>
<dbReference type="InterPro" id="IPR006439">
    <property type="entry name" value="HAD-SF_hydro_IA"/>
</dbReference>
<gene>
    <name evidence="1" type="ORF">NQ491_00255</name>
</gene>
<keyword evidence="2" id="KW-1185">Reference proteome</keyword>
<protein>
    <submittedName>
        <fullName evidence="1">HAD family phosphatase</fullName>
    </submittedName>
</protein>
<dbReference type="Gene3D" id="3.40.50.1000">
    <property type="entry name" value="HAD superfamily/HAD-like"/>
    <property type="match status" value="1"/>
</dbReference>
<dbReference type="GeneID" id="82890119"/>
<dbReference type="InterPro" id="IPR023198">
    <property type="entry name" value="PGP-like_dom2"/>
</dbReference>
<dbReference type="SFLD" id="SFLDG01129">
    <property type="entry name" value="C1.5:_HAD__Beta-PGM__Phosphata"/>
    <property type="match status" value="1"/>
</dbReference>
<dbReference type="InterPro" id="IPR036412">
    <property type="entry name" value="HAD-like_sf"/>
</dbReference>
<dbReference type="SUPFAM" id="SSF56784">
    <property type="entry name" value="HAD-like"/>
    <property type="match status" value="1"/>
</dbReference>
<evidence type="ECO:0000313" key="1">
    <source>
        <dbReference type="EMBL" id="UWN57246.1"/>
    </source>
</evidence>
<reference evidence="1" key="1">
    <citation type="journal article" date="2022" name="Cell">
        <title>Design, construction, and in vivo augmentation of a complex gut microbiome.</title>
        <authorList>
            <person name="Cheng A.G."/>
            <person name="Ho P.Y."/>
            <person name="Aranda-Diaz A."/>
            <person name="Jain S."/>
            <person name="Yu F.B."/>
            <person name="Meng X."/>
            <person name="Wang M."/>
            <person name="Iakiviak M."/>
            <person name="Nagashima K."/>
            <person name="Zhao A."/>
            <person name="Murugkar P."/>
            <person name="Patil A."/>
            <person name="Atabakhsh K."/>
            <person name="Weakley A."/>
            <person name="Yan J."/>
            <person name="Brumbaugh A.R."/>
            <person name="Higginbottom S."/>
            <person name="Dimas A."/>
            <person name="Shiver A.L."/>
            <person name="Deutschbauer A."/>
            <person name="Neff N."/>
            <person name="Sonnenburg J.L."/>
            <person name="Huang K.C."/>
            <person name="Fischbach M.A."/>
        </authorList>
    </citation>
    <scope>NUCLEOTIDE SEQUENCE</scope>
    <source>
        <strain evidence="1">AP11</strain>
    </source>
</reference>
<dbReference type="PANTHER" id="PTHR43611">
    <property type="entry name" value="ALPHA-D-GLUCOSE 1-PHOSPHATE PHOSPHATASE"/>
    <property type="match status" value="1"/>
</dbReference>
<dbReference type="Gene3D" id="1.10.150.240">
    <property type="entry name" value="Putative phosphatase, domain 2"/>
    <property type="match status" value="1"/>
</dbReference>
<dbReference type="PANTHER" id="PTHR43611:SF3">
    <property type="entry name" value="FLAVIN MONONUCLEOTIDE HYDROLASE 1, CHLOROPLATIC"/>
    <property type="match status" value="1"/>
</dbReference>